<evidence type="ECO:0000313" key="2">
    <source>
        <dbReference type="Proteomes" id="UP000017973"/>
    </source>
</evidence>
<dbReference type="HOGENOM" id="CLU_2380569_0_0_9"/>
<dbReference type="STRING" id="1408254.T458_24495"/>
<dbReference type="Gene3D" id="1.10.10.1150">
    <property type="entry name" value="Coenzyme PQQ synthesis protein D (PqqD)"/>
    <property type="match status" value="1"/>
</dbReference>
<protein>
    <recommendedName>
        <fullName evidence="3">Coenzyme PQQ synthesis protein D (PqqD)</fullName>
    </recommendedName>
</protein>
<name>V6MA02_9BACL</name>
<keyword evidence="2" id="KW-1185">Reference proteome</keyword>
<organism evidence="1 2">
    <name type="scientific">Brevibacillus panacihumi W25</name>
    <dbReference type="NCBI Taxonomy" id="1408254"/>
    <lineage>
        <taxon>Bacteria</taxon>
        <taxon>Bacillati</taxon>
        <taxon>Bacillota</taxon>
        <taxon>Bacilli</taxon>
        <taxon>Bacillales</taxon>
        <taxon>Paenibacillaceae</taxon>
        <taxon>Brevibacillus</taxon>
    </lineage>
</organism>
<dbReference type="RefSeq" id="WP_023558683.1">
    <property type="nucleotide sequence ID" value="NZ_KI629786.1"/>
</dbReference>
<evidence type="ECO:0008006" key="3">
    <source>
        <dbReference type="Google" id="ProtNLM"/>
    </source>
</evidence>
<dbReference type="InterPro" id="IPR041881">
    <property type="entry name" value="PqqD_sf"/>
</dbReference>
<dbReference type="AlphaFoldDB" id="V6MA02"/>
<dbReference type="Proteomes" id="UP000017973">
    <property type="component" value="Unassembled WGS sequence"/>
</dbReference>
<gene>
    <name evidence="1" type="ORF">T458_24495</name>
</gene>
<proteinExistence type="predicted"/>
<evidence type="ECO:0000313" key="1">
    <source>
        <dbReference type="EMBL" id="EST52178.1"/>
    </source>
</evidence>
<reference evidence="1 2" key="1">
    <citation type="journal article" date="2014" name="Genome Announc.">
        <title>Draft Genome Sequence of Brevibacillus panacihumi Strain W25, a Halotolerant Hydrocarbon-Degrading Bacterium.</title>
        <authorList>
            <person name="Wang X."/>
            <person name="Jin D."/>
            <person name="Zhou L."/>
            <person name="Wu L."/>
            <person name="An W."/>
            <person name="Chen Y."/>
            <person name="Zhao L."/>
        </authorList>
    </citation>
    <scope>NUCLEOTIDE SEQUENCE [LARGE SCALE GENOMIC DNA]</scope>
    <source>
        <strain evidence="1 2">W25</strain>
    </source>
</reference>
<sequence>MLSKNNVYYYSLDLKIFNTEEGIGIHSFIDDKYYFLKGISERIWSELDGIKTVEEIILILKNEYNVSPIKLEEDLIAFIYSLLRNKLIVSVGGN</sequence>
<dbReference type="InterPro" id="IPR008792">
    <property type="entry name" value="PQQD"/>
</dbReference>
<accession>V6MA02</accession>
<dbReference type="EMBL" id="AYJU01000018">
    <property type="protein sequence ID" value="EST52178.1"/>
    <property type="molecule type" value="Genomic_DNA"/>
</dbReference>
<dbReference type="Pfam" id="PF05402">
    <property type="entry name" value="PqqD"/>
    <property type="match status" value="1"/>
</dbReference>
<comment type="caution">
    <text evidence="1">The sequence shown here is derived from an EMBL/GenBank/DDBJ whole genome shotgun (WGS) entry which is preliminary data.</text>
</comment>